<feature type="region of interest" description="Disordered" evidence="4">
    <location>
        <begin position="1"/>
        <end position="20"/>
    </location>
</feature>
<dbReference type="KEGG" id="ttq:NIES37_64160"/>
<keyword evidence="5" id="KW-1133">Transmembrane helix</keyword>
<dbReference type="InterPro" id="IPR050465">
    <property type="entry name" value="UPF0194_transport"/>
</dbReference>
<dbReference type="SUPFAM" id="SSF111369">
    <property type="entry name" value="HlyD-like secretion proteins"/>
    <property type="match status" value="3"/>
</dbReference>
<evidence type="ECO:0000259" key="6">
    <source>
        <dbReference type="Pfam" id="PF25876"/>
    </source>
</evidence>
<evidence type="ECO:0000313" key="8">
    <source>
        <dbReference type="EMBL" id="BAZ02404.1"/>
    </source>
</evidence>
<dbReference type="InterPro" id="IPR058625">
    <property type="entry name" value="MdtA-like_BSH"/>
</dbReference>
<reference evidence="8 9" key="1">
    <citation type="submission" date="2017-06" db="EMBL/GenBank/DDBJ databases">
        <title>Genome sequencing of cyanobaciteial culture collection at National Institute for Environmental Studies (NIES).</title>
        <authorList>
            <person name="Hirose Y."/>
            <person name="Shimura Y."/>
            <person name="Fujisawa T."/>
            <person name="Nakamura Y."/>
            <person name="Kawachi M."/>
        </authorList>
    </citation>
    <scope>NUCLEOTIDE SEQUENCE [LARGE SCALE GENOMIC DNA]</scope>
    <source>
        <strain evidence="8 9">NIES-37</strain>
    </source>
</reference>
<proteinExistence type="predicted"/>
<dbReference type="PANTHER" id="PTHR32347">
    <property type="entry name" value="EFFLUX SYSTEM COMPONENT YKNX-RELATED"/>
    <property type="match status" value="1"/>
</dbReference>
<evidence type="ECO:0000256" key="2">
    <source>
        <dbReference type="ARBA" id="ARBA00023054"/>
    </source>
</evidence>
<keyword evidence="5" id="KW-0812">Transmembrane</keyword>
<dbReference type="Proteomes" id="UP000218785">
    <property type="component" value="Chromosome"/>
</dbReference>
<evidence type="ECO:0000256" key="4">
    <source>
        <dbReference type="SAM" id="MobiDB-lite"/>
    </source>
</evidence>
<evidence type="ECO:0000256" key="3">
    <source>
        <dbReference type="SAM" id="Coils"/>
    </source>
</evidence>
<feature type="compositionally biased region" description="Pro residues" evidence="4">
    <location>
        <begin position="1"/>
        <end position="10"/>
    </location>
</feature>
<feature type="domain" description="Multidrug resistance protein MdtA-like barrel-sandwich hybrid" evidence="7">
    <location>
        <begin position="68"/>
        <end position="325"/>
    </location>
</feature>
<dbReference type="AlphaFoldDB" id="A0A1Z4N9L5"/>
<keyword evidence="9" id="KW-1185">Reference proteome</keyword>
<feature type="coiled-coil region" evidence="3">
    <location>
        <begin position="159"/>
        <end position="193"/>
    </location>
</feature>
<dbReference type="InterPro" id="IPR058624">
    <property type="entry name" value="MdtA-like_HH"/>
</dbReference>
<accession>A0A1Z4N9L5</accession>
<dbReference type="Gene3D" id="1.10.287.470">
    <property type="entry name" value="Helix hairpin bin"/>
    <property type="match status" value="1"/>
</dbReference>
<feature type="coiled-coil region" evidence="3">
    <location>
        <begin position="106"/>
        <end position="133"/>
    </location>
</feature>
<evidence type="ECO:0000256" key="1">
    <source>
        <dbReference type="ARBA" id="ARBA00004196"/>
    </source>
</evidence>
<evidence type="ECO:0000259" key="7">
    <source>
        <dbReference type="Pfam" id="PF25917"/>
    </source>
</evidence>
<feature type="coiled-coil region" evidence="3">
    <location>
        <begin position="263"/>
        <end position="290"/>
    </location>
</feature>
<sequence>MAQPLSPPQEPFDTGTATKGKHKLSPRLLIPLGLLLTGIGIFTSYVISSNSQANTLRVTGRIEGYETDIGAKVAGRIESVAVREGDTVQKNQVIVKLDDAEIQAQLKGALARVDAMQKQEEQARLQISILESQILENQLVLKQALGDAKGRIFQAESSVASSQAQLNQAIANVEQAKSELKLAQMNRDRYARLVNQGAVTRQQYDQAQTSWETALANLRSRQAAVDSFRKLVNSAQGQLTQAQSSGYNPSIRSTQLTGLTTQLAQTRLKLAAAQADVANAKASQQEMKAKIADLNVISPINGVVVSRSVEPGAVVTTGKTLLTIIDPKTVYLRGFIPQGDIGKVRVGQEAKIFLDSAVKKPLSAKVAAIDTQASFTPENIYFQQDRVKQVFGVKITIDNPEGFAKPGMPADGEIDISLEK</sequence>
<evidence type="ECO:0000313" key="9">
    <source>
        <dbReference type="Proteomes" id="UP000218785"/>
    </source>
</evidence>
<dbReference type="EMBL" id="AP018248">
    <property type="protein sequence ID" value="BAZ02404.1"/>
    <property type="molecule type" value="Genomic_DNA"/>
</dbReference>
<dbReference type="Pfam" id="PF25917">
    <property type="entry name" value="BSH_RND"/>
    <property type="match status" value="1"/>
</dbReference>
<evidence type="ECO:0000256" key="5">
    <source>
        <dbReference type="SAM" id="Phobius"/>
    </source>
</evidence>
<keyword evidence="5" id="KW-0472">Membrane</keyword>
<dbReference type="RefSeq" id="WP_096582607.1">
    <property type="nucleotide sequence ID" value="NZ_CAWNJS010000001.1"/>
</dbReference>
<keyword evidence="2 3" id="KW-0175">Coiled coil</keyword>
<dbReference type="Gene3D" id="2.40.50.100">
    <property type="match status" value="1"/>
</dbReference>
<dbReference type="Pfam" id="PF25876">
    <property type="entry name" value="HH_MFP_RND"/>
    <property type="match status" value="1"/>
</dbReference>
<dbReference type="Gene3D" id="2.40.30.170">
    <property type="match status" value="1"/>
</dbReference>
<dbReference type="PANTHER" id="PTHR32347:SF23">
    <property type="entry name" value="BLL5650 PROTEIN"/>
    <property type="match status" value="1"/>
</dbReference>
<dbReference type="PRINTS" id="PR01490">
    <property type="entry name" value="RTXTOXIND"/>
</dbReference>
<feature type="domain" description="Multidrug resistance protein MdtA-like alpha-helical hairpin" evidence="6">
    <location>
        <begin position="165"/>
        <end position="227"/>
    </location>
</feature>
<feature type="transmembrane region" description="Helical" evidence="5">
    <location>
        <begin position="28"/>
        <end position="47"/>
    </location>
</feature>
<comment type="subcellular location">
    <subcellularLocation>
        <location evidence="1">Cell envelope</location>
    </subcellularLocation>
</comment>
<gene>
    <name evidence="8" type="ORF">NIES37_64160</name>
</gene>
<dbReference type="GO" id="GO:0030313">
    <property type="term" value="C:cell envelope"/>
    <property type="evidence" value="ECO:0007669"/>
    <property type="project" value="UniProtKB-SubCell"/>
</dbReference>
<protein>
    <submittedName>
        <fullName evidence="8">HlyD family secretion protein</fullName>
    </submittedName>
</protein>
<name>A0A1Z4N9L5_9CYAN</name>
<organism evidence="8 9">
    <name type="scientific">Tolypothrix tenuis PCC 7101</name>
    <dbReference type="NCBI Taxonomy" id="231146"/>
    <lineage>
        <taxon>Bacteria</taxon>
        <taxon>Bacillati</taxon>
        <taxon>Cyanobacteriota</taxon>
        <taxon>Cyanophyceae</taxon>
        <taxon>Nostocales</taxon>
        <taxon>Tolypothrichaceae</taxon>
        <taxon>Tolypothrix</taxon>
    </lineage>
</organism>